<comment type="catalytic activity">
    <reaction evidence="1">
        <text>ATP + protein L-histidine = ADP + protein N-phospho-L-histidine.</text>
        <dbReference type="EC" id="2.7.13.3"/>
    </reaction>
</comment>
<dbReference type="PROSITE" id="PS50109">
    <property type="entry name" value="HIS_KIN"/>
    <property type="match status" value="1"/>
</dbReference>
<dbReference type="Gene3D" id="3.30.565.10">
    <property type="entry name" value="Histidine kinase-like ATPase, C-terminal domain"/>
    <property type="match status" value="1"/>
</dbReference>
<evidence type="ECO:0000259" key="16">
    <source>
        <dbReference type="PROSITE" id="PS50109"/>
    </source>
</evidence>
<dbReference type="GO" id="GO:0005886">
    <property type="term" value="C:plasma membrane"/>
    <property type="evidence" value="ECO:0007669"/>
    <property type="project" value="UniProtKB-SubCell"/>
</dbReference>
<name>A0A512L520_9PROT</name>
<keyword evidence="6" id="KW-0597">Phosphoprotein</keyword>
<keyword evidence="11" id="KW-0067">ATP-binding</keyword>
<evidence type="ECO:0000256" key="13">
    <source>
        <dbReference type="ARBA" id="ARBA00023012"/>
    </source>
</evidence>
<evidence type="ECO:0000256" key="8">
    <source>
        <dbReference type="ARBA" id="ARBA00022692"/>
    </source>
</evidence>
<dbReference type="InterPro" id="IPR050980">
    <property type="entry name" value="2C_sensor_his_kinase"/>
</dbReference>
<dbReference type="CDD" id="cd00075">
    <property type="entry name" value="HATPase"/>
    <property type="match status" value="1"/>
</dbReference>
<dbReference type="Gene3D" id="1.10.8.500">
    <property type="entry name" value="HAMP domain in histidine kinase"/>
    <property type="match status" value="1"/>
</dbReference>
<evidence type="ECO:0000256" key="14">
    <source>
        <dbReference type="ARBA" id="ARBA00023136"/>
    </source>
</evidence>
<dbReference type="PRINTS" id="PR00344">
    <property type="entry name" value="BCTRLSENSOR"/>
</dbReference>
<keyword evidence="9" id="KW-0547">Nucleotide-binding</keyword>
<evidence type="ECO:0000256" key="11">
    <source>
        <dbReference type="ARBA" id="ARBA00022840"/>
    </source>
</evidence>
<dbReference type="PANTHER" id="PTHR44936">
    <property type="entry name" value="SENSOR PROTEIN CREC"/>
    <property type="match status" value="1"/>
</dbReference>
<dbReference type="CDD" id="cd00082">
    <property type="entry name" value="HisKA"/>
    <property type="match status" value="1"/>
</dbReference>
<dbReference type="SMART" id="SM00388">
    <property type="entry name" value="HisKA"/>
    <property type="match status" value="1"/>
</dbReference>
<dbReference type="InterPro" id="IPR003661">
    <property type="entry name" value="HisK_dim/P_dom"/>
</dbReference>
<dbReference type="InterPro" id="IPR003594">
    <property type="entry name" value="HATPase_dom"/>
</dbReference>
<keyword evidence="5" id="KW-0997">Cell inner membrane</keyword>
<evidence type="ECO:0000259" key="17">
    <source>
        <dbReference type="PROSITE" id="PS50885"/>
    </source>
</evidence>
<proteinExistence type="predicted"/>
<feature type="domain" description="HAMP" evidence="17">
    <location>
        <begin position="171"/>
        <end position="223"/>
    </location>
</feature>
<reference evidence="18 19" key="1">
    <citation type="submission" date="2019-07" db="EMBL/GenBank/DDBJ databases">
        <title>Whole genome shotgun sequence of Thiobacillus plumbophilus NBRC 107929.</title>
        <authorList>
            <person name="Hosoyama A."/>
            <person name="Uohara A."/>
            <person name="Ohji S."/>
            <person name="Ichikawa N."/>
        </authorList>
    </citation>
    <scope>NUCLEOTIDE SEQUENCE [LARGE SCALE GENOMIC DNA]</scope>
    <source>
        <strain evidence="18 19">NBRC 107929</strain>
    </source>
</reference>
<dbReference type="RefSeq" id="WP_147070811.1">
    <property type="nucleotide sequence ID" value="NZ_AP021884.1"/>
</dbReference>
<protein>
    <recommendedName>
        <fullName evidence="3">histidine kinase</fullName>
        <ecNumber evidence="3">2.7.13.3</ecNumber>
    </recommendedName>
</protein>
<keyword evidence="19" id="KW-1185">Reference proteome</keyword>
<evidence type="ECO:0000256" key="4">
    <source>
        <dbReference type="ARBA" id="ARBA00022475"/>
    </source>
</evidence>
<dbReference type="SUPFAM" id="SSF55874">
    <property type="entry name" value="ATPase domain of HSP90 chaperone/DNA topoisomerase II/histidine kinase"/>
    <property type="match status" value="1"/>
</dbReference>
<accession>A0A512L520</accession>
<evidence type="ECO:0000256" key="12">
    <source>
        <dbReference type="ARBA" id="ARBA00022989"/>
    </source>
</evidence>
<dbReference type="CDD" id="cd06225">
    <property type="entry name" value="HAMP"/>
    <property type="match status" value="1"/>
</dbReference>
<feature type="transmembrane region" description="Helical" evidence="15">
    <location>
        <begin position="149"/>
        <end position="170"/>
    </location>
</feature>
<evidence type="ECO:0000256" key="3">
    <source>
        <dbReference type="ARBA" id="ARBA00012438"/>
    </source>
</evidence>
<evidence type="ECO:0000256" key="6">
    <source>
        <dbReference type="ARBA" id="ARBA00022553"/>
    </source>
</evidence>
<dbReference type="InterPro" id="IPR005467">
    <property type="entry name" value="His_kinase_dom"/>
</dbReference>
<dbReference type="Proteomes" id="UP000321337">
    <property type="component" value="Unassembled WGS sequence"/>
</dbReference>
<evidence type="ECO:0000313" key="18">
    <source>
        <dbReference type="EMBL" id="GEP29550.1"/>
    </source>
</evidence>
<comment type="subcellular location">
    <subcellularLocation>
        <location evidence="2">Cell inner membrane</location>
        <topology evidence="2">Multi-pass membrane protein</topology>
    </subcellularLocation>
</comment>
<organism evidence="18 19">
    <name type="scientific">Sulfuriferula plumbiphila</name>
    <dbReference type="NCBI Taxonomy" id="171865"/>
    <lineage>
        <taxon>Bacteria</taxon>
        <taxon>Pseudomonadati</taxon>
        <taxon>Pseudomonadota</taxon>
        <taxon>Betaproteobacteria</taxon>
        <taxon>Nitrosomonadales</taxon>
        <taxon>Sulfuricellaceae</taxon>
        <taxon>Sulfuriferula</taxon>
    </lineage>
</organism>
<dbReference type="SUPFAM" id="SSF158472">
    <property type="entry name" value="HAMP domain-like"/>
    <property type="match status" value="1"/>
</dbReference>
<dbReference type="EC" id="2.7.13.3" evidence="3"/>
<comment type="caution">
    <text evidence="18">The sequence shown here is derived from an EMBL/GenBank/DDBJ whole genome shotgun (WGS) entry which is preliminary data.</text>
</comment>
<dbReference type="AlphaFoldDB" id="A0A512L520"/>
<keyword evidence="4" id="KW-1003">Cell membrane</keyword>
<dbReference type="PROSITE" id="PS50885">
    <property type="entry name" value="HAMP"/>
    <property type="match status" value="1"/>
</dbReference>
<sequence>MRLWPASLFGRTAAILGLAFLVFQIAALAVVAVTILKPMALRSADDLAALMVLSVQTWVELPPETRPYFEHELAVHHHLLIKRVDAPLAARADSFLNSRYIEQSLTRRTGQDIVLKAGENGWVWAEMRMGGHLIRIGFEQERYGVQPPLAAVGLVSLGALLTWLTAIIMVRRISRTLVRLGAAAGEVGQGQVPQPLPESGSTELASLTRAFNRMANEVQALLANRTTLLAGISHDLRTPIARMRLALAMLPQDADAQLIGQIEHDLEEMNRLIGGFLELSRGLQAEPVQLLDLNVLLDELAGDARRGGGMVEWSAQNICMAAVGPHALRRVVSNLIENALRYGDHQPVTLECVCTAGAAQIRVMDRGPGIPPDQIEAVFRPFHRLETSRNKATGGSGLGLAIARQLAQANHWQLQLLPRAGGGLVAEVRIPLRPPAATSERA</sequence>
<keyword evidence="7" id="KW-0808">Transferase</keyword>
<dbReference type="InterPro" id="IPR036890">
    <property type="entry name" value="HATPase_C_sf"/>
</dbReference>
<evidence type="ECO:0000256" key="2">
    <source>
        <dbReference type="ARBA" id="ARBA00004429"/>
    </source>
</evidence>
<evidence type="ECO:0000256" key="7">
    <source>
        <dbReference type="ARBA" id="ARBA00022679"/>
    </source>
</evidence>
<evidence type="ECO:0000256" key="10">
    <source>
        <dbReference type="ARBA" id="ARBA00022777"/>
    </source>
</evidence>
<keyword evidence="8 15" id="KW-0812">Transmembrane</keyword>
<dbReference type="GO" id="GO:0000155">
    <property type="term" value="F:phosphorelay sensor kinase activity"/>
    <property type="evidence" value="ECO:0007669"/>
    <property type="project" value="InterPro"/>
</dbReference>
<dbReference type="Pfam" id="PF02518">
    <property type="entry name" value="HATPase_c"/>
    <property type="match status" value="1"/>
</dbReference>
<dbReference type="InterPro" id="IPR004358">
    <property type="entry name" value="Sig_transdc_His_kin-like_C"/>
</dbReference>
<dbReference type="GO" id="GO:0005524">
    <property type="term" value="F:ATP binding"/>
    <property type="evidence" value="ECO:0007669"/>
    <property type="project" value="UniProtKB-KW"/>
</dbReference>
<dbReference type="PANTHER" id="PTHR44936:SF5">
    <property type="entry name" value="SENSOR HISTIDINE KINASE ENVZ"/>
    <property type="match status" value="1"/>
</dbReference>
<evidence type="ECO:0000256" key="5">
    <source>
        <dbReference type="ARBA" id="ARBA00022519"/>
    </source>
</evidence>
<keyword evidence="12 15" id="KW-1133">Transmembrane helix</keyword>
<keyword evidence="13" id="KW-0902">Two-component regulatory system</keyword>
<evidence type="ECO:0000313" key="19">
    <source>
        <dbReference type="Proteomes" id="UP000321337"/>
    </source>
</evidence>
<dbReference type="SMART" id="SM00387">
    <property type="entry name" value="HATPase_c"/>
    <property type="match status" value="1"/>
</dbReference>
<dbReference type="SUPFAM" id="SSF47384">
    <property type="entry name" value="Homodimeric domain of signal transducing histidine kinase"/>
    <property type="match status" value="1"/>
</dbReference>
<dbReference type="InterPro" id="IPR036097">
    <property type="entry name" value="HisK_dim/P_sf"/>
</dbReference>
<gene>
    <name evidence="18" type="primary">risS</name>
    <name evidence="18" type="ORF">TPL01_06880</name>
</gene>
<dbReference type="Pfam" id="PF00512">
    <property type="entry name" value="HisKA"/>
    <property type="match status" value="1"/>
</dbReference>
<dbReference type="Gene3D" id="1.10.287.130">
    <property type="match status" value="1"/>
</dbReference>
<evidence type="ECO:0000256" key="9">
    <source>
        <dbReference type="ARBA" id="ARBA00022741"/>
    </source>
</evidence>
<dbReference type="SMART" id="SM00304">
    <property type="entry name" value="HAMP"/>
    <property type="match status" value="1"/>
</dbReference>
<keyword evidence="10 18" id="KW-0418">Kinase</keyword>
<dbReference type="InterPro" id="IPR003660">
    <property type="entry name" value="HAMP_dom"/>
</dbReference>
<dbReference type="OrthoDB" id="9804645at2"/>
<dbReference type="EMBL" id="BKAD01000006">
    <property type="protein sequence ID" value="GEP29550.1"/>
    <property type="molecule type" value="Genomic_DNA"/>
</dbReference>
<dbReference type="Pfam" id="PF00672">
    <property type="entry name" value="HAMP"/>
    <property type="match status" value="1"/>
</dbReference>
<evidence type="ECO:0000256" key="15">
    <source>
        <dbReference type="SAM" id="Phobius"/>
    </source>
</evidence>
<feature type="transmembrane region" description="Helical" evidence="15">
    <location>
        <begin position="12"/>
        <end position="36"/>
    </location>
</feature>
<feature type="domain" description="Histidine kinase" evidence="16">
    <location>
        <begin position="231"/>
        <end position="434"/>
    </location>
</feature>
<evidence type="ECO:0000256" key="1">
    <source>
        <dbReference type="ARBA" id="ARBA00000085"/>
    </source>
</evidence>
<keyword evidence="14 15" id="KW-0472">Membrane</keyword>